<gene>
    <name evidence="1" type="ORF">KSF_095620</name>
</gene>
<evidence type="ECO:0000313" key="1">
    <source>
        <dbReference type="EMBL" id="GHO99514.1"/>
    </source>
</evidence>
<comment type="caution">
    <text evidence="1">The sequence shown here is derived from an EMBL/GenBank/DDBJ whole genome shotgun (WGS) entry which is preliminary data.</text>
</comment>
<evidence type="ECO:0000313" key="2">
    <source>
        <dbReference type="Proteomes" id="UP000597444"/>
    </source>
</evidence>
<keyword evidence="2" id="KW-1185">Reference proteome</keyword>
<dbReference type="EMBL" id="BNJK01000002">
    <property type="protein sequence ID" value="GHO99514.1"/>
    <property type="molecule type" value="Genomic_DNA"/>
</dbReference>
<proteinExistence type="predicted"/>
<name>A0A8J3IX59_9CHLR</name>
<dbReference type="RefSeq" id="WP_220210154.1">
    <property type="nucleotide sequence ID" value="NZ_BNJK01000002.1"/>
</dbReference>
<dbReference type="AlphaFoldDB" id="A0A8J3IX59"/>
<sequence length="77" mass="8368">MSGDRNGINIIGLAAEAKALGYDTPGKIIAGLEYIIKDQTAYVNRPSRQGRRFNSVVEERNKIIAMAIVLIESTTSS</sequence>
<reference evidence="1" key="1">
    <citation type="submission" date="2020-10" db="EMBL/GenBank/DDBJ databases">
        <title>Taxonomic study of unclassified bacteria belonging to the class Ktedonobacteria.</title>
        <authorList>
            <person name="Yabe S."/>
            <person name="Wang C.M."/>
            <person name="Zheng Y."/>
            <person name="Sakai Y."/>
            <person name="Cavaletti L."/>
            <person name="Monciardini P."/>
            <person name="Donadio S."/>
        </authorList>
    </citation>
    <scope>NUCLEOTIDE SEQUENCE</scope>
    <source>
        <strain evidence="1">ID150040</strain>
    </source>
</reference>
<protein>
    <submittedName>
        <fullName evidence="1">Uncharacterized protein</fullName>
    </submittedName>
</protein>
<organism evidence="1 2">
    <name type="scientific">Reticulibacter mediterranei</name>
    <dbReference type="NCBI Taxonomy" id="2778369"/>
    <lineage>
        <taxon>Bacteria</taxon>
        <taxon>Bacillati</taxon>
        <taxon>Chloroflexota</taxon>
        <taxon>Ktedonobacteria</taxon>
        <taxon>Ktedonobacterales</taxon>
        <taxon>Reticulibacteraceae</taxon>
        <taxon>Reticulibacter</taxon>
    </lineage>
</organism>
<dbReference type="Proteomes" id="UP000597444">
    <property type="component" value="Unassembled WGS sequence"/>
</dbReference>
<accession>A0A8J3IX59</accession>